<dbReference type="AlphaFoldDB" id="V6I0X6"/>
<sequence>MSISKKKNSNLGRPPKPKEPKKGITIYLTIPLSEKLDEVSRKNNRSKAQEIIHALKTIYMPEEKHE</sequence>
<dbReference type="STRING" id="1049790.LEP1GSC047_0177"/>
<comment type="caution">
    <text evidence="2">The sequence shown here is derived from an EMBL/GenBank/DDBJ whole genome shotgun (WGS) entry which is preliminary data.</text>
</comment>
<name>V6I0X6_9LEPT</name>
<organism evidence="2 3">
    <name type="scientific">Leptospira inadai serovar Lyme str. 10</name>
    <dbReference type="NCBI Taxonomy" id="1049790"/>
    <lineage>
        <taxon>Bacteria</taxon>
        <taxon>Pseudomonadati</taxon>
        <taxon>Spirochaetota</taxon>
        <taxon>Spirochaetia</taxon>
        <taxon>Leptospirales</taxon>
        <taxon>Leptospiraceae</taxon>
        <taxon>Leptospira</taxon>
    </lineage>
</organism>
<evidence type="ECO:0000256" key="1">
    <source>
        <dbReference type="SAM" id="MobiDB-lite"/>
    </source>
</evidence>
<protein>
    <submittedName>
        <fullName evidence="2">Uncharacterized protein</fullName>
    </submittedName>
</protein>
<dbReference type="Proteomes" id="UP000018719">
    <property type="component" value="Unassembled WGS sequence"/>
</dbReference>
<dbReference type="EMBL" id="AHMM02000002">
    <property type="protein sequence ID" value="EQA38919.1"/>
    <property type="molecule type" value="Genomic_DNA"/>
</dbReference>
<feature type="region of interest" description="Disordered" evidence="1">
    <location>
        <begin position="1"/>
        <end position="24"/>
    </location>
</feature>
<evidence type="ECO:0000313" key="2">
    <source>
        <dbReference type="EMBL" id="EQA38919.1"/>
    </source>
</evidence>
<accession>V6I0X6</accession>
<reference evidence="2 3" key="1">
    <citation type="submission" date="2013-05" db="EMBL/GenBank/DDBJ databases">
        <authorList>
            <person name="Harkins D.M."/>
            <person name="Durkin A.S."/>
            <person name="Brinkac L.M."/>
            <person name="Haft D.H."/>
            <person name="Selengut J.D."/>
            <person name="Sanka R."/>
            <person name="DePew J."/>
            <person name="Purushe J."/>
            <person name="Hartskeerl R.A."/>
            <person name="Ahmed A."/>
            <person name="van der Linden H."/>
            <person name="Goris M.G.A."/>
            <person name="Vinetz J.M."/>
            <person name="Sutton G.G."/>
            <person name="Nierman W.C."/>
            <person name="Fouts D.E."/>
        </authorList>
    </citation>
    <scope>NUCLEOTIDE SEQUENCE [LARGE SCALE GENOMIC DNA]</scope>
    <source>
        <strain evidence="2 3">10</strain>
    </source>
</reference>
<evidence type="ECO:0000313" key="3">
    <source>
        <dbReference type="Proteomes" id="UP000018719"/>
    </source>
</evidence>
<gene>
    <name evidence="2" type="ORF">LEP1GSC047_0177</name>
</gene>
<proteinExistence type="predicted"/>